<keyword evidence="2" id="KW-0479">Metal-binding</keyword>
<organism evidence="6 7">
    <name type="scientific">Dryococelus australis</name>
    <dbReference type="NCBI Taxonomy" id="614101"/>
    <lineage>
        <taxon>Eukaryota</taxon>
        <taxon>Metazoa</taxon>
        <taxon>Ecdysozoa</taxon>
        <taxon>Arthropoda</taxon>
        <taxon>Hexapoda</taxon>
        <taxon>Insecta</taxon>
        <taxon>Pterygota</taxon>
        <taxon>Neoptera</taxon>
        <taxon>Polyneoptera</taxon>
        <taxon>Phasmatodea</taxon>
        <taxon>Verophasmatodea</taxon>
        <taxon>Anareolatae</taxon>
        <taxon>Phasmatidae</taxon>
        <taxon>Eurycanthinae</taxon>
        <taxon>Dryococelus</taxon>
    </lineage>
</organism>
<evidence type="ECO:0000256" key="2">
    <source>
        <dbReference type="ARBA" id="ARBA00022723"/>
    </source>
</evidence>
<proteinExistence type="predicted"/>
<keyword evidence="3" id="KW-0863">Zinc-finger</keyword>
<evidence type="ECO:0000313" key="6">
    <source>
        <dbReference type="EMBL" id="KAJ8895900.1"/>
    </source>
</evidence>
<name>A0ABQ9IIA2_9NEOP</name>
<keyword evidence="5" id="KW-0539">Nucleus</keyword>
<comment type="caution">
    <text evidence="6">The sequence shown here is derived from an EMBL/GenBank/DDBJ whole genome shotgun (WGS) entry which is preliminary data.</text>
</comment>
<evidence type="ECO:0000256" key="3">
    <source>
        <dbReference type="ARBA" id="ARBA00022771"/>
    </source>
</evidence>
<evidence type="ECO:0000256" key="1">
    <source>
        <dbReference type="ARBA" id="ARBA00004123"/>
    </source>
</evidence>
<dbReference type="SUPFAM" id="SSF140996">
    <property type="entry name" value="Hermes dimerisation domain"/>
    <property type="match status" value="1"/>
</dbReference>
<dbReference type="PANTHER" id="PTHR46481:SF10">
    <property type="entry name" value="ZINC FINGER BED DOMAIN-CONTAINING PROTEIN 39"/>
    <property type="match status" value="1"/>
</dbReference>
<accession>A0ABQ9IIA2</accession>
<keyword evidence="4" id="KW-0862">Zinc</keyword>
<comment type="subcellular location">
    <subcellularLocation>
        <location evidence="1">Nucleus</location>
    </subcellularLocation>
</comment>
<evidence type="ECO:0000256" key="5">
    <source>
        <dbReference type="ARBA" id="ARBA00023242"/>
    </source>
</evidence>
<gene>
    <name evidence="6" type="ORF">PR048_001240</name>
</gene>
<sequence length="117" mass="13623">MNRTHSPQYPILFLKWEQSHISAKKFTDEIANFIVKGLHPYSIVDEQGFRDMTEEAQPRYAIPNLPNRTTFSRSVVPKLYENCKSRLKEMVDNDMQDIQSISITTDSYTSRASDSYL</sequence>
<evidence type="ECO:0000313" key="7">
    <source>
        <dbReference type="Proteomes" id="UP001159363"/>
    </source>
</evidence>
<evidence type="ECO:0000256" key="4">
    <source>
        <dbReference type="ARBA" id="ARBA00022833"/>
    </source>
</evidence>
<keyword evidence="7" id="KW-1185">Reference proteome</keyword>
<reference evidence="6 7" key="1">
    <citation type="submission" date="2023-02" db="EMBL/GenBank/DDBJ databases">
        <title>LHISI_Scaffold_Assembly.</title>
        <authorList>
            <person name="Stuart O.P."/>
            <person name="Cleave R."/>
            <person name="Magrath M.J.L."/>
            <person name="Mikheyev A.S."/>
        </authorList>
    </citation>
    <scope>NUCLEOTIDE SEQUENCE [LARGE SCALE GENOMIC DNA]</scope>
    <source>
        <strain evidence="6">Daus_M_001</strain>
        <tissue evidence="6">Leg muscle</tissue>
    </source>
</reference>
<dbReference type="Proteomes" id="UP001159363">
    <property type="component" value="Chromosome 1"/>
</dbReference>
<protein>
    <submittedName>
        <fullName evidence="6">Uncharacterized protein</fullName>
    </submittedName>
</protein>
<dbReference type="EMBL" id="JARBHB010000001">
    <property type="protein sequence ID" value="KAJ8895900.1"/>
    <property type="molecule type" value="Genomic_DNA"/>
</dbReference>
<dbReference type="InterPro" id="IPR052035">
    <property type="entry name" value="ZnF_BED_domain_contain"/>
</dbReference>
<dbReference type="PANTHER" id="PTHR46481">
    <property type="entry name" value="ZINC FINGER BED DOMAIN-CONTAINING PROTEIN 4"/>
    <property type="match status" value="1"/>
</dbReference>